<keyword evidence="2 7" id="KW-0808">Transferase</keyword>
<dbReference type="RefSeq" id="WP_115087477.1">
    <property type="nucleotide sequence ID" value="NZ_CBCSFG010000024.1"/>
</dbReference>
<dbReference type="EMBL" id="UIDD01000008">
    <property type="protein sequence ID" value="SUQ63861.1"/>
    <property type="molecule type" value="Genomic_DNA"/>
</dbReference>
<keyword evidence="1 7" id="KW-0489">Methyltransferase</keyword>
<evidence type="ECO:0000259" key="5">
    <source>
        <dbReference type="Pfam" id="PF00891"/>
    </source>
</evidence>
<dbReference type="AlphaFoldDB" id="A0A380T2Z1"/>
<dbReference type="PANTHER" id="PTHR11746">
    <property type="entry name" value="O-METHYLTRANSFERASE"/>
    <property type="match status" value="1"/>
</dbReference>
<feature type="domain" description="O-methyltransferase dimerisation" evidence="6">
    <location>
        <begin position="27"/>
        <end position="102"/>
    </location>
</feature>
<feature type="domain" description="O-methyltransferase C-terminal" evidence="5">
    <location>
        <begin position="146"/>
        <end position="313"/>
    </location>
</feature>
<dbReference type="SUPFAM" id="SSF53335">
    <property type="entry name" value="S-adenosyl-L-methionine-dependent methyltransferases"/>
    <property type="match status" value="1"/>
</dbReference>
<keyword evidence="3" id="KW-0949">S-adenosyl-L-methionine</keyword>
<dbReference type="InterPro" id="IPR016461">
    <property type="entry name" value="COMT-like"/>
</dbReference>
<sequence length="347" mass="39106">MNAQKPVTIYEHAEETNALNGVFDLVKLSDQYRQSAILHAAVAHQVFDHTRTPVKAEAVSLALGWVANKGKIFLNALVAMGLLQKTDNGFVNQPLSERFLVSSSAEFIGPIIAHQRLQWQNWPRLGEILSTTRSLDFQQENRFKHDIAARDAFNDAMVRFSQPMVDVLRELSVFDQAKTVIDLAGGHGTYIAEIARRHPQVSGEIWDLGATRQAAESTIGKYQLEQRLSFKERNLLDLARYQDARADVVMLNDCLHYFTREQTTTLIKGASRLLEQHGALLILSMTLDEDEIHPALSADFSLHMMVNTVNGELHPTRWLAKQLQDQGLSVDQEPIGRYTLLVGRRVN</sequence>
<accession>A0A380T2Z1</accession>
<gene>
    <name evidence="7" type="primary">tcmO</name>
    <name evidence="7" type="ORF">CCOS864_03315</name>
</gene>
<dbReference type="PROSITE" id="PS51683">
    <property type="entry name" value="SAM_OMT_II"/>
    <property type="match status" value="1"/>
</dbReference>
<name>A0A380T2Z1_9PSED</name>
<dbReference type="PIRSF" id="PIRSF005739">
    <property type="entry name" value="O-mtase"/>
    <property type="match status" value="1"/>
</dbReference>
<evidence type="ECO:0000313" key="7">
    <source>
        <dbReference type="EMBL" id="SUQ63861.1"/>
    </source>
</evidence>
<keyword evidence="8" id="KW-1185">Reference proteome</keyword>
<dbReference type="InterPro" id="IPR029063">
    <property type="entry name" value="SAM-dependent_MTases_sf"/>
</dbReference>
<evidence type="ECO:0000256" key="3">
    <source>
        <dbReference type="ARBA" id="ARBA00022691"/>
    </source>
</evidence>
<dbReference type="Gene3D" id="1.10.10.10">
    <property type="entry name" value="Winged helix-like DNA-binding domain superfamily/Winged helix DNA-binding domain"/>
    <property type="match status" value="1"/>
</dbReference>
<dbReference type="GO" id="GO:0046983">
    <property type="term" value="F:protein dimerization activity"/>
    <property type="evidence" value="ECO:0007669"/>
    <property type="project" value="InterPro"/>
</dbReference>
<proteinExistence type="predicted"/>
<dbReference type="InterPro" id="IPR036388">
    <property type="entry name" value="WH-like_DNA-bd_sf"/>
</dbReference>
<reference evidence="8" key="1">
    <citation type="submission" date="2018-07" db="EMBL/GenBank/DDBJ databases">
        <authorList>
            <person name="Blom J."/>
        </authorList>
    </citation>
    <scope>NUCLEOTIDE SEQUENCE [LARGE SCALE GENOMIC DNA]</scope>
    <source>
        <strain evidence="8">CCOS 864</strain>
    </source>
</reference>
<evidence type="ECO:0000313" key="8">
    <source>
        <dbReference type="Proteomes" id="UP000255177"/>
    </source>
</evidence>
<dbReference type="GO" id="GO:0032259">
    <property type="term" value="P:methylation"/>
    <property type="evidence" value="ECO:0007669"/>
    <property type="project" value="UniProtKB-KW"/>
</dbReference>
<dbReference type="Gene3D" id="3.40.50.150">
    <property type="entry name" value="Vaccinia Virus protein VP39"/>
    <property type="match status" value="1"/>
</dbReference>
<dbReference type="InterPro" id="IPR012967">
    <property type="entry name" value="COMT_dimerisation"/>
</dbReference>
<dbReference type="Proteomes" id="UP000255177">
    <property type="component" value="Unassembled WGS sequence"/>
</dbReference>
<dbReference type="Pfam" id="PF08100">
    <property type="entry name" value="Dimerisation"/>
    <property type="match status" value="1"/>
</dbReference>
<protein>
    <submittedName>
        <fullName evidence="7">Tetracenomycin polyketide synthesis 8-O-methyl transferase TcmO</fullName>
        <ecNumber evidence="7">2.1.1.-</ecNumber>
    </submittedName>
</protein>
<dbReference type="Pfam" id="PF00891">
    <property type="entry name" value="Methyltransf_2"/>
    <property type="match status" value="1"/>
</dbReference>
<evidence type="ECO:0000256" key="1">
    <source>
        <dbReference type="ARBA" id="ARBA00022603"/>
    </source>
</evidence>
<evidence type="ECO:0000256" key="2">
    <source>
        <dbReference type="ARBA" id="ARBA00022679"/>
    </source>
</evidence>
<evidence type="ECO:0000256" key="4">
    <source>
        <dbReference type="PIRSR" id="PIRSR005739-1"/>
    </source>
</evidence>
<dbReference type="CDD" id="cd02440">
    <property type="entry name" value="AdoMet_MTases"/>
    <property type="match status" value="1"/>
</dbReference>
<dbReference type="GO" id="GO:0008171">
    <property type="term" value="F:O-methyltransferase activity"/>
    <property type="evidence" value="ECO:0007669"/>
    <property type="project" value="InterPro"/>
</dbReference>
<organism evidence="7 8">
    <name type="scientific">Pseudomonas wadenswilerensis</name>
    <dbReference type="NCBI Taxonomy" id="1785161"/>
    <lineage>
        <taxon>Bacteria</taxon>
        <taxon>Pseudomonadati</taxon>
        <taxon>Pseudomonadota</taxon>
        <taxon>Gammaproteobacteria</taxon>
        <taxon>Pseudomonadales</taxon>
        <taxon>Pseudomonadaceae</taxon>
        <taxon>Pseudomonas</taxon>
    </lineage>
</organism>
<feature type="active site" description="Proton acceptor" evidence="4">
    <location>
        <position position="256"/>
    </location>
</feature>
<dbReference type="InterPro" id="IPR001077">
    <property type="entry name" value="COMT_C"/>
</dbReference>
<evidence type="ECO:0000259" key="6">
    <source>
        <dbReference type="Pfam" id="PF08100"/>
    </source>
</evidence>
<dbReference type="EC" id="2.1.1.-" evidence="7"/>